<name>A0A378P1M4_9FIRM</name>
<feature type="transmembrane region" description="Helical" evidence="10">
    <location>
        <begin position="258"/>
        <end position="280"/>
    </location>
</feature>
<evidence type="ECO:0000313" key="13">
    <source>
        <dbReference type="Proteomes" id="UP000255234"/>
    </source>
</evidence>
<evidence type="ECO:0000256" key="10">
    <source>
        <dbReference type="SAM" id="Phobius"/>
    </source>
</evidence>
<evidence type="ECO:0000256" key="8">
    <source>
        <dbReference type="ARBA" id="ARBA00023136"/>
    </source>
</evidence>
<proteinExistence type="inferred from homology"/>
<dbReference type="EMBL" id="UGPP01000001">
    <property type="protein sequence ID" value="STY72168.1"/>
    <property type="molecule type" value="Genomic_DNA"/>
</dbReference>
<organism evidence="12 13">
    <name type="scientific">Megamonas hypermegale</name>
    <dbReference type="NCBI Taxonomy" id="158847"/>
    <lineage>
        <taxon>Bacteria</taxon>
        <taxon>Bacillati</taxon>
        <taxon>Bacillota</taxon>
        <taxon>Negativicutes</taxon>
        <taxon>Selenomonadales</taxon>
        <taxon>Selenomonadaceae</taxon>
        <taxon>Megamonas</taxon>
    </lineage>
</organism>
<dbReference type="Gene3D" id="1.20.1250.20">
    <property type="entry name" value="MFS general substrate transporter like domains"/>
    <property type="match status" value="1"/>
</dbReference>
<dbReference type="AlphaFoldDB" id="A0A378P1M4"/>
<dbReference type="NCBIfam" id="TIGR00879">
    <property type="entry name" value="SP"/>
    <property type="match status" value="1"/>
</dbReference>
<feature type="transmembrane region" description="Helical" evidence="10">
    <location>
        <begin position="360"/>
        <end position="383"/>
    </location>
</feature>
<dbReference type="GO" id="GO:0005886">
    <property type="term" value="C:plasma membrane"/>
    <property type="evidence" value="ECO:0007669"/>
    <property type="project" value="UniProtKB-SubCell"/>
</dbReference>
<dbReference type="InterPro" id="IPR005829">
    <property type="entry name" value="Sugar_transporter_CS"/>
</dbReference>
<keyword evidence="4" id="KW-1003">Cell membrane</keyword>
<evidence type="ECO:0000256" key="3">
    <source>
        <dbReference type="ARBA" id="ARBA00022448"/>
    </source>
</evidence>
<evidence type="ECO:0000256" key="6">
    <source>
        <dbReference type="ARBA" id="ARBA00022692"/>
    </source>
</evidence>
<dbReference type="GO" id="GO:0022857">
    <property type="term" value="F:transmembrane transporter activity"/>
    <property type="evidence" value="ECO:0007669"/>
    <property type="project" value="InterPro"/>
</dbReference>
<dbReference type="PROSITE" id="PS00217">
    <property type="entry name" value="SUGAR_TRANSPORT_2"/>
    <property type="match status" value="1"/>
</dbReference>
<feature type="transmembrane region" description="Helical" evidence="10">
    <location>
        <begin position="20"/>
        <end position="43"/>
    </location>
</feature>
<dbReference type="Pfam" id="PF00083">
    <property type="entry name" value="Sugar_tr"/>
    <property type="match status" value="1"/>
</dbReference>
<dbReference type="InterPro" id="IPR003663">
    <property type="entry name" value="Sugar/inositol_transpt"/>
</dbReference>
<dbReference type="RefSeq" id="WP_115152228.1">
    <property type="nucleotide sequence ID" value="NZ_UGPP01000001.1"/>
</dbReference>
<evidence type="ECO:0000313" key="12">
    <source>
        <dbReference type="EMBL" id="STY72168.1"/>
    </source>
</evidence>
<evidence type="ECO:0000256" key="2">
    <source>
        <dbReference type="ARBA" id="ARBA00010992"/>
    </source>
</evidence>
<feature type="transmembrane region" description="Helical" evidence="10">
    <location>
        <begin position="395"/>
        <end position="416"/>
    </location>
</feature>
<dbReference type="InterPro" id="IPR036259">
    <property type="entry name" value="MFS_trans_sf"/>
</dbReference>
<evidence type="ECO:0000256" key="7">
    <source>
        <dbReference type="ARBA" id="ARBA00022989"/>
    </source>
</evidence>
<dbReference type="PANTHER" id="PTHR48020:SF12">
    <property type="entry name" value="PROTON MYO-INOSITOL COTRANSPORTER"/>
    <property type="match status" value="1"/>
</dbReference>
<dbReference type="InterPro" id="IPR050814">
    <property type="entry name" value="Myo-inositol_Transporter"/>
</dbReference>
<protein>
    <submittedName>
        <fullName evidence="12">Arabinose transporter</fullName>
    </submittedName>
</protein>
<keyword evidence="8 10" id="KW-0472">Membrane</keyword>
<keyword evidence="3 9" id="KW-0813">Transport</keyword>
<dbReference type="SUPFAM" id="SSF103473">
    <property type="entry name" value="MFS general substrate transporter"/>
    <property type="match status" value="1"/>
</dbReference>
<sequence>MGTIKSEVAFQTTSASRVKFVRIFVFVVAGMAGLLFGLDQGVISGALPFIAKEWELTSRLQEWVVSSMMVGAAIGAIIASRLSSGIGRKKSLMIGAALFIVGCLGSGMATSVEMLIGARLILGLSVGIASYTAPLYLAEMSDKDARGSIISGYQLMVTVGILVAFLSDTYFSYTGDWRAMLMVIAIPAVALILCVLALPESPRWLASKGRFQESANVLSSMHTNVEIAKTELHDIKENLKVKQAGWELFKANKNVRRAVFLGVLLQFMQQLTGFNIIMYYSPKILSIAGFSSTEEQMIGTVVNGLVFVLATFIAVGTVDKSGRKPALSRCFAIMAVSLFVLGLCFFGLESGNTSTWIPYLSAGMVILAIIGFGFGAGPVVWILCSEIQPLKSRDFGIACSTMTNWLSCTLIGATFLTLLDTLGSTMTFWLYAALNALFVYLTMRYVPETKGVTLEKIEQNLMEGKKLKDIGC</sequence>
<dbReference type="PROSITE" id="PS50850">
    <property type="entry name" value="MFS"/>
    <property type="match status" value="1"/>
</dbReference>
<feature type="transmembrane region" description="Helical" evidence="10">
    <location>
        <begin position="428"/>
        <end position="446"/>
    </location>
</feature>
<dbReference type="InterPro" id="IPR020846">
    <property type="entry name" value="MFS_dom"/>
</dbReference>
<keyword evidence="7 10" id="KW-1133">Transmembrane helix</keyword>
<dbReference type="PANTHER" id="PTHR48020">
    <property type="entry name" value="PROTON MYO-INOSITOL COTRANSPORTER"/>
    <property type="match status" value="1"/>
</dbReference>
<keyword evidence="6 10" id="KW-0812">Transmembrane</keyword>
<feature type="transmembrane region" description="Helical" evidence="10">
    <location>
        <begin position="116"/>
        <end position="137"/>
    </location>
</feature>
<dbReference type="InterPro" id="IPR005828">
    <property type="entry name" value="MFS_sugar_transport-like"/>
</dbReference>
<evidence type="ECO:0000256" key="1">
    <source>
        <dbReference type="ARBA" id="ARBA00004651"/>
    </source>
</evidence>
<dbReference type="PRINTS" id="PR00171">
    <property type="entry name" value="SUGRTRNSPORT"/>
</dbReference>
<comment type="similarity">
    <text evidence="2 9">Belongs to the major facilitator superfamily. Sugar transporter (TC 2.A.1.1) family.</text>
</comment>
<gene>
    <name evidence="12" type="primary">araE_1</name>
    <name evidence="12" type="ORF">NCTC10571_02359</name>
</gene>
<feature type="transmembrane region" description="Helical" evidence="10">
    <location>
        <begin position="63"/>
        <end position="80"/>
    </location>
</feature>
<accession>A0A378P1M4</accession>
<dbReference type="Proteomes" id="UP000255234">
    <property type="component" value="Unassembled WGS sequence"/>
</dbReference>
<feature type="transmembrane region" description="Helical" evidence="10">
    <location>
        <begin position="300"/>
        <end position="318"/>
    </location>
</feature>
<feature type="transmembrane region" description="Helical" evidence="10">
    <location>
        <begin position="149"/>
        <end position="167"/>
    </location>
</feature>
<reference evidence="12 13" key="1">
    <citation type="submission" date="2018-06" db="EMBL/GenBank/DDBJ databases">
        <authorList>
            <consortium name="Pathogen Informatics"/>
            <person name="Doyle S."/>
        </authorList>
    </citation>
    <scope>NUCLEOTIDE SEQUENCE [LARGE SCALE GENOMIC DNA]</scope>
    <source>
        <strain evidence="12 13">NCTC10571</strain>
    </source>
</reference>
<evidence type="ECO:0000256" key="4">
    <source>
        <dbReference type="ARBA" id="ARBA00022475"/>
    </source>
</evidence>
<dbReference type="FunFam" id="1.20.1250.20:FF:000218">
    <property type="entry name" value="facilitated trehalose transporter Tret1"/>
    <property type="match status" value="1"/>
</dbReference>
<evidence type="ECO:0000256" key="9">
    <source>
        <dbReference type="RuleBase" id="RU003346"/>
    </source>
</evidence>
<feature type="transmembrane region" description="Helical" evidence="10">
    <location>
        <begin position="179"/>
        <end position="198"/>
    </location>
</feature>
<feature type="transmembrane region" description="Helical" evidence="10">
    <location>
        <begin position="92"/>
        <end position="110"/>
    </location>
</feature>
<feature type="domain" description="Major facilitator superfamily (MFS) profile" evidence="11">
    <location>
        <begin position="25"/>
        <end position="450"/>
    </location>
</feature>
<comment type="subcellular location">
    <subcellularLocation>
        <location evidence="1">Cell membrane</location>
        <topology evidence="1">Multi-pass membrane protein</topology>
    </subcellularLocation>
</comment>
<keyword evidence="5" id="KW-0762">Sugar transport</keyword>
<evidence type="ECO:0000256" key="5">
    <source>
        <dbReference type="ARBA" id="ARBA00022597"/>
    </source>
</evidence>
<feature type="transmembrane region" description="Helical" evidence="10">
    <location>
        <begin position="330"/>
        <end position="348"/>
    </location>
</feature>
<evidence type="ECO:0000259" key="11">
    <source>
        <dbReference type="PROSITE" id="PS50850"/>
    </source>
</evidence>